<evidence type="ECO:0000256" key="2">
    <source>
        <dbReference type="ARBA" id="ARBA00022692"/>
    </source>
</evidence>
<organism evidence="7 8">
    <name type="scientific">Cupriavidus yeoncheonensis</name>
    <dbReference type="NCBI Taxonomy" id="1462994"/>
    <lineage>
        <taxon>Bacteria</taxon>
        <taxon>Pseudomonadati</taxon>
        <taxon>Pseudomonadota</taxon>
        <taxon>Betaproteobacteria</taxon>
        <taxon>Burkholderiales</taxon>
        <taxon>Burkholderiaceae</taxon>
        <taxon>Cupriavidus</taxon>
    </lineage>
</organism>
<gene>
    <name evidence="7" type="ORF">LMG31506_05664</name>
</gene>
<dbReference type="PANTHER" id="PTHR37422:SF21">
    <property type="entry name" value="EXOQ-LIKE PROTEIN"/>
    <property type="match status" value="1"/>
</dbReference>
<feature type="transmembrane region" description="Helical" evidence="5">
    <location>
        <begin position="208"/>
        <end position="228"/>
    </location>
</feature>
<keyword evidence="3 5" id="KW-1133">Transmembrane helix</keyword>
<dbReference type="Pfam" id="PF04932">
    <property type="entry name" value="Wzy_C"/>
    <property type="match status" value="1"/>
</dbReference>
<sequence>MNRISPSPRSPGKFAFMESIPQYQRRSRLDVLDYVLCLTIFSYIAWPYYIKLRLGIDFTPTKLLLLLWFGLAFVVYMLTPGRFAFAHHVIRRNGAPYRLLLVFVIWRGVGCIFSSDPALSLAEFVRSDLTFSFPLLVMTMYTIRSSAAVEACFRTIFFAAIVVALIGIVEWRAESNPFTVGLNESSEGLAQLALDKSRDGAYRAQSTFFHPLAFGQFLAMAAAMLMGLRINRFGILGRGIWLCAYAIFAIAIVATNTRSSIIGMFLVVLCFLFFSGAKFARRMATKPQRMIIYAIIIFIAIIGAALSFGFVSELVAGRSAVEKSSSSVRIDMLIAGIPVVLQNPLFGVGIQNGAKAVGFTGAGGAATLDNLPLYLAVETGFPSMIAFYGALFMVVMRVARGQRRAQIQLKFQLIGLAITLVVFILTSTVSALMQNIGVVYAVAALALITISLCESGGVPHWEGK</sequence>
<feature type="domain" description="O-antigen ligase-related" evidence="6">
    <location>
        <begin position="245"/>
        <end position="387"/>
    </location>
</feature>
<dbReference type="GO" id="GO:0016020">
    <property type="term" value="C:membrane"/>
    <property type="evidence" value="ECO:0007669"/>
    <property type="project" value="UniProtKB-SubCell"/>
</dbReference>
<keyword evidence="8" id="KW-1185">Reference proteome</keyword>
<evidence type="ECO:0000256" key="4">
    <source>
        <dbReference type="ARBA" id="ARBA00023136"/>
    </source>
</evidence>
<evidence type="ECO:0000259" key="6">
    <source>
        <dbReference type="Pfam" id="PF04932"/>
    </source>
</evidence>
<dbReference type="PANTHER" id="PTHR37422">
    <property type="entry name" value="TEICHURONIC ACID BIOSYNTHESIS PROTEIN TUAE"/>
    <property type="match status" value="1"/>
</dbReference>
<proteinExistence type="predicted"/>
<feature type="transmembrane region" description="Helical" evidence="5">
    <location>
        <begin position="31"/>
        <end position="50"/>
    </location>
</feature>
<feature type="transmembrane region" description="Helical" evidence="5">
    <location>
        <begin position="380"/>
        <end position="399"/>
    </location>
</feature>
<comment type="subcellular location">
    <subcellularLocation>
        <location evidence="1">Membrane</location>
        <topology evidence="1">Multi-pass membrane protein</topology>
    </subcellularLocation>
</comment>
<evidence type="ECO:0000313" key="8">
    <source>
        <dbReference type="Proteomes" id="UP000672934"/>
    </source>
</evidence>
<keyword evidence="2 5" id="KW-0812">Transmembrane</keyword>
<dbReference type="AlphaFoldDB" id="A0A916IYD4"/>
<dbReference type="EMBL" id="CAJPUY010000028">
    <property type="protein sequence ID" value="CAG2156301.1"/>
    <property type="molecule type" value="Genomic_DNA"/>
</dbReference>
<feature type="transmembrane region" description="Helical" evidence="5">
    <location>
        <begin position="97"/>
        <end position="115"/>
    </location>
</feature>
<dbReference type="Proteomes" id="UP000672934">
    <property type="component" value="Unassembled WGS sequence"/>
</dbReference>
<feature type="transmembrane region" description="Helical" evidence="5">
    <location>
        <begin position="411"/>
        <end position="432"/>
    </location>
</feature>
<feature type="transmembrane region" description="Helical" evidence="5">
    <location>
        <begin position="65"/>
        <end position="85"/>
    </location>
</feature>
<protein>
    <recommendedName>
        <fullName evidence="6">O-antigen ligase-related domain-containing protein</fullName>
    </recommendedName>
</protein>
<evidence type="ECO:0000256" key="1">
    <source>
        <dbReference type="ARBA" id="ARBA00004141"/>
    </source>
</evidence>
<evidence type="ECO:0000256" key="5">
    <source>
        <dbReference type="SAM" id="Phobius"/>
    </source>
</evidence>
<evidence type="ECO:0000256" key="3">
    <source>
        <dbReference type="ARBA" id="ARBA00022989"/>
    </source>
</evidence>
<name>A0A916IYD4_9BURK</name>
<evidence type="ECO:0000313" key="7">
    <source>
        <dbReference type="EMBL" id="CAG2156301.1"/>
    </source>
</evidence>
<feature type="transmembrane region" description="Helical" evidence="5">
    <location>
        <begin position="291"/>
        <end position="311"/>
    </location>
</feature>
<feature type="transmembrane region" description="Helical" evidence="5">
    <location>
        <begin position="235"/>
        <end position="254"/>
    </location>
</feature>
<accession>A0A916IYD4</accession>
<feature type="transmembrane region" description="Helical" evidence="5">
    <location>
        <begin position="155"/>
        <end position="173"/>
    </location>
</feature>
<reference evidence="7" key="1">
    <citation type="submission" date="2021-03" db="EMBL/GenBank/DDBJ databases">
        <authorList>
            <person name="Peeters C."/>
        </authorList>
    </citation>
    <scope>NUCLEOTIDE SEQUENCE</scope>
    <source>
        <strain evidence="7">LMG 31506</strain>
    </source>
</reference>
<comment type="caution">
    <text evidence="7">The sequence shown here is derived from an EMBL/GenBank/DDBJ whole genome shotgun (WGS) entry which is preliminary data.</text>
</comment>
<dbReference type="InterPro" id="IPR007016">
    <property type="entry name" value="O-antigen_ligase-rel_domated"/>
</dbReference>
<feature type="transmembrane region" description="Helical" evidence="5">
    <location>
        <begin position="438"/>
        <end position="458"/>
    </location>
</feature>
<feature type="transmembrane region" description="Helical" evidence="5">
    <location>
        <begin position="260"/>
        <end position="279"/>
    </location>
</feature>
<keyword evidence="4 5" id="KW-0472">Membrane</keyword>
<dbReference type="InterPro" id="IPR051533">
    <property type="entry name" value="WaaL-like"/>
</dbReference>